<dbReference type="Proteomes" id="UP000318833">
    <property type="component" value="Unassembled WGS sequence"/>
</dbReference>
<proteinExistence type="predicted"/>
<dbReference type="RefSeq" id="WP_109436047.1">
    <property type="nucleotide sequence ID" value="NZ_CANLFO010000003.1"/>
</dbReference>
<feature type="transmembrane region" description="Helical" evidence="1">
    <location>
        <begin position="44"/>
        <end position="63"/>
    </location>
</feature>
<evidence type="ECO:0000256" key="1">
    <source>
        <dbReference type="SAM" id="Phobius"/>
    </source>
</evidence>
<evidence type="ECO:0000313" key="3">
    <source>
        <dbReference type="Proteomes" id="UP000318833"/>
    </source>
</evidence>
<dbReference type="EMBL" id="VLNR01000020">
    <property type="protein sequence ID" value="TSE08746.1"/>
    <property type="molecule type" value="Genomic_DNA"/>
</dbReference>
<protein>
    <submittedName>
        <fullName evidence="2">Uncharacterized protein</fullName>
    </submittedName>
</protein>
<evidence type="ECO:0000313" key="2">
    <source>
        <dbReference type="EMBL" id="TSE08746.1"/>
    </source>
</evidence>
<reference evidence="2 3" key="1">
    <citation type="submission" date="2019-07" db="EMBL/GenBank/DDBJ databases">
        <title>The draft genome sequence of Aquimarina algiphila M91.</title>
        <authorList>
            <person name="Meng X."/>
        </authorList>
    </citation>
    <scope>NUCLEOTIDE SEQUENCE [LARGE SCALE GENOMIC DNA]</scope>
    <source>
        <strain evidence="2 3">M91</strain>
    </source>
</reference>
<gene>
    <name evidence="2" type="ORF">FOF46_11415</name>
</gene>
<organism evidence="2 3">
    <name type="scientific">Aquimarina algiphila</name>
    <dbReference type="NCBI Taxonomy" id="2047982"/>
    <lineage>
        <taxon>Bacteria</taxon>
        <taxon>Pseudomonadati</taxon>
        <taxon>Bacteroidota</taxon>
        <taxon>Flavobacteriia</taxon>
        <taxon>Flavobacteriales</taxon>
        <taxon>Flavobacteriaceae</taxon>
        <taxon>Aquimarina</taxon>
    </lineage>
</organism>
<dbReference type="OrthoDB" id="1162975at2"/>
<accession>A0A554VKY5</accession>
<name>A0A554VKY5_9FLAO</name>
<sequence length="215" mass="23878">MKALYRNPIAIILIILAIGSFIYFEEQLPAIDLSHLTPGNVMAMLGYISVIMLVVEQFIEIFVDDPNQKVKIQCKDRITDINKFLERLNNPIDVAALTDPESTEEKPESAEVAKMMKEKKELEEFLMTRGLKRQRRTTIIAFAIGLILSFSGLRLMAGIVFNGPETELSSIQITIIQSIDIVLTAGIIAGGSGRVHRLMKRIKETMGGGSSINSL</sequence>
<comment type="caution">
    <text evidence="2">The sequence shown here is derived from an EMBL/GenBank/DDBJ whole genome shotgun (WGS) entry which is preliminary data.</text>
</comment>
<keyword evidence="3" id="KW-1185">Reference proteome</keyword>
<keyword evidence="1" id="KW-1133">Transmembrane helix</keyword>
<feature type="transmembrane region" description="Helical" evidence="1">
    <location>
        <begin position="173"/>
        <end position="193"/>
    </location>
</feature>
<keyword evidence="1" id="KW-0472">Membrane</keyword>
<dbReference type="AlphaFoldDB" id="A0A554VKY5"/>
<keyword evidence="1" id="KW-0812">Transmembrane</keyword>
<feature type="transmembrane region" description="Helical" evidence="1">
    <location>
        <begin position="139"/>
        <end position="161"/>
    </location>
</feature>
<feature type="transmembrane region" description="Helical" evidence="1">
    <location>
        <begin position="7"/>
        <end position="24"/>
    </location>
</feature>